<dbReference type="OrthoDB" id="5399138at2759"/>
<dbReference type="GO" id="GO:0005634">
    <property type="term" value="C:nucleus"/>
    <property type="evidence" value="ECO:0007669"/>
    <property type="project" value="UniProtKB-SubCell"/>
</dbReference>
<feature type="compositionally biased region" description="Basic and acidic residues" evidence="7">
    <location>
        <begin position="202"/>
        <end position="212"/>
    </location>
</feature>
<evidence type="ECO:0000256" key="2">
    <source>
        <dbReference type="ARBA" id="ARBA00008446"/>
    </source>
</evidence>
<evidence type="ECO:0000256" key="6">
    <source>
        <dbReference type="PROSITE-ProRule" id="PRU00108"/>
    </source>
</evidence>
<dbReference type="PROSITE" id="PS50071">
    <property type="entry name" value="HOMEOBOX_2"/>
    <property type="match status" value="1"/>
</dbReference>
<dbReference type="InterPro" id="IPR009057">
    <property type="entry name" value="Homeodomain-like_sf"/>
</dbReference>
<comment type="caution">
    <text evidence="9">The sequence shown here is derived from an EMBL/GenBank/DDBJ whole genome shotgun (WGS) entry which is preliminary data.</text>
</comment>
<dbReference type="InterPro" id="IPR008422">
    <property type="entry name" value="KN_HD"/>
</dbReference>
<feature type="compositionally biased region" description="Low complexity" evidence="7">
    <location>
        <begin position="236"/>
        <end position="258"/>
    </location>
</feature>
<protein>
    <recommendedName>
        <fullName evidence="8">Homeobox domain-containing protein</fullName>
    </recommendedName>
</protein>
<dbReference type="AlphaFoldDB" id="A0A4V6A5Z0"/>
<evidence type="ECO:0000256" key="3">
    <source>
        <dbReference type="ARBA" id="ARBA00023125"/>
    </source>
</evidence>
<feature type="region of interest" description="Disordered" evidence="7">
    <location>
        <begin position="163"/>
        <end position="277"/>
    </location>
</feature>
<dbReference type="SUPFAM" id="SSF46689">
    <property type="entry name" value="Homeodomain-like"/>
    <property type="match status" value="1"/>
</dbReference>
<keyword evidence="4 6" id="KW-0371">Homeobox</keyword>
<evidence type="ECO:0000256" key="4">
    <source>
        <dbReference type="ARBA" id="ARBA00023155"/>
    </source>
</evidence>
<accession>A0A4V6A5Z0</accession>
<dbReference type="GO" id="GO:0000978">
    <property type="term" value="F:RNA polymerase II cis-regulatory region sequence-specific DNA binding"/>
    <property type="evidence" value="ECO:0007669"/>
    <property type="project" value="TreeGrafter"/>
</dbReference>
<dbReference type="GO" id="GO:0000981">
    <property type="term" value="F:DNA-binding transcription factor activity, RNA polymerase II-specific"/>
    <property type="evidence" value="ECO:0007669"/>
    <property type="project" value="InterPro"/>
</dbReference>
<dbReference type="EMBL" id="AZBU02000002">
    <property type="protein sequence ID" value="TKR92475.1"/>
    <property type="molecule type" value="Genomic_DNA"/>
</dbReference>
<evidence type="ECO:0000313" key="10">
    <source>
        <dbReference type="Proteomes" id="UP000298663"/>
    </source>
</evidence>
<comment type="subcellular location">
    <subcellularLocation>
        <location evidence="1 6">Nucleus</location>
    </subcellularLocation>
</comment>
<gene>
    <name evidence="9" type="ORF">L596_007121</name>
</gene>
<proteinExistence type="inferred from homology"/>
<feature type="compositionally biased region" description="Polar residues" evidence="7">
    <location>
        <begin position="259"/>
        <end position="268"/>
    </location>
</feature>
<comment type="similarity">
    <text evidence="2">Belongs to the TALE/IRO homeobox family.</text>
</comment>
<dbReference type="STRING" id="34508.A0A4V6A5Z0"/>
<reference evidence="9 10" key="1">
    <citation type="journal article" date="2015" name="Genome Biol.">
        <title>Comparative genomics of Steinernema reveals deeply conserved gene regulatory networks.</title>
        <authorList>
            <person name="Dillman A.R."/>
            <person name="Macchietto M."/>
            <person name="Porter C.F."/>
            <person name="Rogers A."/>
            <person name="Williams B."/>
            <person name="Antoshechkin I."/>
            <person name="Lee M.M."/>
            <person name="Goodwin Z."/>
            <person name="Lu X."/>
            <person name="Lewis E.E."/>
            <person name="Goodrich-Blair H."/>
            <person name="Stock S.P."/>
            <person name="Adams B.J."/>
            <person name="Sternberg P.W."/>
            <person name="Mortazavi A."/>
        </authorList>
    </citation>
    <scope>NUCLEOTIDE SEQUENCE [LARGE SCALE GENOMIC DNA]</scope>
    <source>
        <strain evidence="9 10">ALL</strain>
    </source>
</reference>
<feature type="domain" description="Homeobox" evidence="8">
    <location>
        <begin position="99"/>
        <end position="162"/>
    </location>
</feature>
<reference evidence="9 10" key="2">
    <citation type="journal article" date="2019" name="G3 (Bethesda)">
        <title>Hybrid Assembly of the Genome of the Entomopathogenic Nematode Steinernema carpocapsae Identifies the X-Chromosome.</title>
        <authorList>
            <person name="Serra L."/>
            <person name="Macchietto M."/>
            <person name="Macias-Munoz A."/>
            <person name="McGill C.J."/>
            <person name="Rodriguez I.M."/>
            <person name="Rodriguez B."/>
            <person name="Murad R."/>
            <person name="Mortazavi A."/>
        </authorList>
    </citation>
    <scope>NUCLEOTIDE SEQUENCE [LARGE SCALE GENOMIC DNA]</scope>
    <source>
        <strain evidence="9 10">ALL</strain>
    </source>
</reference>
<dbReference type="CDD" id="cd00086">
    <property type="entry name" value="homeodomain"/>
    <property type="match status" value="1"/>
</dbReference>
<keyword evidence="10" id="KW-1185">Reference proteome</keyword>
<keyword evidence="5 6" id="KW-0539">Nucleus</keyword>
<feature type="region of interest" description="Disordered" evidence="7">
    <location>
        <begin position="327"/>
        <end position="366"/>
    </location>
</feature>
<dbReference type="FunFam" id="1.10.10.60:FF:000003">
    <property type="entry name" value="Iroquois-class homeobox protein IRX"/>
    <property type="match status" value="1"/>
</dbReference>
<evidence type="ECO:0000256" key="5">
    <source>
        <dbReference type="ARBA" id="ARBA00023242"/>
    </source>
</evidence>
<evidence type="ECO:0000256" key="7">
    <source>
        <dbReference type="SAM" id="MobiDB-lite"/>
    </source>
</evidence>
<feature type="compositionally biased region" description="Pro residues" evidence="7">
    <location>
        <begin position="329"/>
        <end position="343"/>
    </location>
</feature>
<evidence type="ECO:0000256" key="1">
    <source>
        <dbReference type="ARBA" id="ARBA00004123"/>
    </source>
</evidence>
<dbReference type="InterPro" id="IPR001356">
    <property type="entry name" value="HD"/>
</dbReference>
<evidence type="ECO:0000313" key="9">
    <source>
        <dbReference type="EMBL" id="TKR92475.1"/>
    </source>
</evidence>
<sequence>MNNDAIRFLSASGPLIGPGFTSPTVPPGHPGLPDAHVLQAMMAAGHSPFAPIPPQLYPGFGRDLKPELLSGTPGGAIFFDPTAAAMAAAAHPFHPYAAGLDGARRKNATRETTAPLKQWLNDHKRNPYPTKAEKIMLALLTKMTMTQVATWFANARRRLKKENKMTWSPRNRPGEDDDDDIDIDRPLSSISVESNRTAPEAPLKEAPEESRVKVTSTDDACDEPKPKKAKIWSIADTLNSSDENSSSKSNASSTASDLQLPSTSSTCSPIDLKAEDLTPHPPPVSVVSPISFVSSAANPFAQQYMAMISRMSGAPFMSPMFSPSLLRPPFVPNAVSPPAPQPPSFRESGTPRQPSASPAASEKSDC</sequence>
<dbReference type="SMART" id="SM00389">
    <property type="entry name" value="HOX"/>
    <property type="match status" value="1"/>
</dbReference>
<organism evidence="9 10">
    <name type="scientific">Steinernema carpocapsae</name>
    <name type="common">Entomopathogenic nematode</name>
    <dbReference type="NCBI Taxonomy" id="34508"/>
    <lineage>
        <taxon>Eukaryota</taxon>
        <taxon>Metazoa</taxon>
        <taxon>Ecdysozoa</taxon>
        <taxon>Nematoda</taxon>
        <taxon>Chromadorea</taxon>
        <taxon>Rhabditida</taxon>
        <taxon>Tylenchina</taxon>
        <taxon>Panagrolaimomorpha</taxon>
        <taxon>Strongyloidoidea</taxon>
        <taxon>Steinernematidae</taxon>
        <taxon>Steinernema</taxon>
    </lineage>
</organism>
<feature type="compositionally biased region" description="Polar residues" evidence="7">
    <location>
        <begin position="188"/>
        <end position="197"/>
    </location>
</feature>
<dbReference type="PANTHER" id="PTHR11211:SF40">
    <property type="entry name" value="MIRROR, ISOFORM C"/>
    <property type="match status" value="1"/>
</dbReference>
<dbReference type="PANTHER" id="PTHR11211">
    <property type="entry name" value="IROQUOIS-CLASS HOMEODOMAIN PROTEIN IRX"/>
    <property type="match status" value="1"/>
</dbReference>
<feature type="DNA-binding region" description="Homeobox" evidence="6">
    <location>
        <begin position="101"/>
        <end position="163"/>
    </location>
</feature>
<dbReference type="InterPro" id="IPR017970">
    <property type="entry name" value="Homeobox_CS"/>
</dbReference>
<keyword evidence="3 6" id="KW-0238">DNA-binding</keyword>
<dbReference type="Gene3D" id="1.10.10.60">
    <property type="entry name" value="Homeodomain-like"/>
    <property type="match status" value="1"/>
</dbReference>
<evidence type="ECO:0000259" key="8">
    <source>
        <dbReference type="PROSITE" id="PS50071"/>
    </source>
</evidence>
<dbReference type="Proteomes" id="UP000298663">
    <property type="component" value="Unassembled WGS sequence"/>
</dbReference>
<name>A0A4V6A5Z0_STECR</name>
<dbReference type="Pfam" id="PF05920">
    <property type="entry name" value="Homeobox_KN"/>
    <property type="match status" value="1"/>
</dbReference>
<dbReference type="PROSITE" id="PS00027">
    <property type="entry name" value="HOMEOBOX_1"/>
    <property type="match status" value="1"/>
</dbReference>
<dbReference type="GO" id="GO:0048468">
    <property type="term" value="P:cell development"/>
    <property type="evidence" value="ECO:0007669"/>
    <property type="project" value="TreeGrafter"/>
</dbReference>
<dbReference type="GO" id="GO:0030182">
    <property type="term" value="P:neuron differentiation"/>
    <property type="evidence" value="ECO:0007669"/>
    <property type="project" value="TreeGrafter"/>
</dbReference>